<dbReference type="Proteomes" id="UP000094056">
    <property type="component" value="Unassembled WGS sequence"/>
</dbReference>
<evidence type="ECO:0000313" key="1">
    <source>
        <dbReference type="EMBL" id="ODS33697.1"/>
    </source>
</evidence>
<dbReference type="SUPFAM" id="SSF49464">
    <property type="entry name" value="Carboxypeptidase regulatory domain-like"/>
    <property type="match status" value="1"/>
</dbReference>
<accession>A0A1E3XDI0</accession>
<sequence>MERIKKGFIVKKIMVAVLIIGTSFCFMKSSTCTEELTEIPSEADMLLLPPDDYKAIESKIQQMSVETTYKNMQVAKEAQGLVQDPGIIEGRVMVTTEHSDIPERHSGNTVVYIENVNGNNYKPVQRKHVVTRGYIAFTKDRRLPPEAPIMDQWNVEFIPHVLPVLKGSTIDFPNTDTVRHNVYSPVPIPGSHRMLSLGTYGPEVIKTIRLDKVGEIPLRCNVHQEMSAFIVVLGNPYFTVTNRKGEFTIDNVPSGTYILKTWHEKFKPVSIEVTVSPNQTVKVVLPDILEKRDTSHHQQK</sequence>
<dbReference type="EMBL" id="MAYW01000021">
    <property type="protein sequence ID" value="ODS33697.1"/>
    <property type="molecule type" value="Genomic_DNA"/>
</dbReference>
<gene>
    <name evidence="1" type="ORF">SCARUB_01133</name>
</gene>
<dbReference type="InterPro" id="IPR008972">
    <property type="entry name" value="Cupredoxin"/>
</dbReference>
<evidence type="ECO:0000313" key="2">
    <source>
        <dbReference type="Proteomes" id="UP000094056"/>
    </source>
</evidence>
<dbReference type="Gene3D" id="2.60.40.1120">
    <property type="entry name" value="Carboxypeptidase-like, regulatory domain"/>
    <property type="match status" value="1"/>
</dbReference>
<dbReference type="AlphaFoldDB" id="A0A1E3XDI0"/>
<protein>
    <submittedName>
        <fullName evidence="1">Uncharacterized protein</fullName>
    </submittedName>
</protein>
<proteinExistence type="predicted"/>
<reference evidence="1 2" key="1">
    <citation type="submission" date="2016-07" db="EMBL/GenBank/DDBJ databases">
        <title>Draft genome of Scalindua rubra, obtained from a brine-seawater interface in the Red Sea, sheds light on salt adaptation in anammox bacteria.</title>
        <authorList>
            <person name="Speth D.R."/>
            <person name="Lagkouvardos I."/>
            <person name="Wang Y."/>
            <person name="Qian P.-Y."/>
            <person name="Dutilh B.E."/>
            <person name="Jetten M.S."/>
        </authorList>
    </citation>
    <scope>NUCLEOTIDE SEQUENCE [LARGE SCALE GENOMIC DNA]</scope>
    <source>
        <strain evidence="1">BSI-1</strain>
    </source>
</reference>
<organism evidence="1 2">
    <name type="scientific">Candidatus Scalindua rubra</name>
    <dbReference type="NCBI Taxonomy" id="1872076"/>
    <lineage>
        <taxon>Bacteria</taxon>
        <taxon>Pseudomonadati</taxon>
        <taxon>Planctomycetota</taxon>
        <taxon>Candidatus Brocadiia</taxon>
        <taxon>Candidatus Brocadiales</taxon>
        <taxon>Candidatus Scalinduaceae</taxon>
        <taxon>Candidatus Scalindua</taxon>
    </lineage>
</organism>
<dbReference type="SUPFAM" id="SSF49503">
    <property type="entry name" value="Cupredoxins"/>
    <property type="match status" value="1"/>
</dbReference>
<comment type="caution">
    <text evidence="1">The sequence shown here is derived from an EMBL/GenBank/DDBJ whole genome shotgun (WGS) entry which is preliminary data.</text>
</comment>
<name>A0A1E3XDI0_9BACT</name>
<dbReference type="Gene3D" id="2.60.40.420">
    <property type="entry name" value="Cupredoxins - blue copper proteins"/>
    <property type="match status" value="1"/>
</dbReference>
<dbReference type="Pfam" id="PF13620">
    <property type="entry name" value="CarboxypepD_reg"/>
    <property type="match status" value="1"/>
</dbReference>
<dbReference type="InterPro" id="IPR008969">
    <property type="entry name" value="CarboxyPept-like_regulatory"/>
</dbReference>